<dbReference type="InterPro" id="IPR014031">
    <property type="entry name" value="Ketoacyl_synth_C"/>
</dbReference>
<evidence type="ECO:0000313" key="4">
    <source>
        <dbReference type="Proteomes" id="UP000030742"/>
    </source>
</evidence>
<dbReference type="GO" id="GO:0006633">
    <property type="term" value="P:fatty acid biosynthetic process"/>
    <property type="evidence" value="ECO:0007669"/>
    <property type="project" value="TreeGrafter"/>
</dbReference>
<dbReference type="InterPro" id="IPR050091">
    <property type="entry name" value="PKS_NRPS_Biosynth_Enz"/>
</dbReference>
<evidence type="ECO:0000256" key="1">
    <source>
        <dbReference type="RuleBase" id="RU003694"/>
    </source>
</evidence>
<dbReference type="Proteomes" id="UP000030742">
    <property type="component" value="Unassembled WGS sequence"/>
</dbReference>
<dbReference type="SMART" id="SM00825">
    <property type="entry name" value="PKS_KS"/>
    <property type="match status" value="1"/>
</dbReference>
<dbReference type="InterPro" id="IPR016039">
    <property type="entry name" value="Thiolase-like"/>
</dbReference>
<dbReference type="PROSITE" id="PS51257">
    <property type="entry name" value="PROKAR_LIPOPROTEIN"/>
    <property type="match status" value="1"/>
</dbReference>
<feature type="domain" description="Ketosynthase family 3 (KS3)" evidence="2">
    <location>
        <begin position="1"/>
        <end position="212"/>
    </location>
</feature>
<gene>
    <name evidence="3" type="ORF">D910_05295</name>
</gene>
<protein>
    <recommendedName>
        <fullName evidence="2">Ketosynthase family 3 (KS3) domain-containing protein</fullName>
    </recommendedName>
</protein>
<organism evidence="3 4">
    <name type="scientific">Dendroctonus ponderosae</name>
    <name type="common">Mountain pine beetle</name>
    <dbReference type="NCBI Taxonomy" id="77166"/>
    <lineage>
        <taxon>Eukaryota</taxon>
        <taxon>Metazoa</taxon>
        <taxon>Ecdysozoa</taxon>
        <taxon>Arthropoda</taxon>
        <taxon>Hexapoda</taxon>
        <taxon>Insecta</taxon>
        <taxon>Pterygota</taxon>
        <taxon>Neoptera</taxon>
        <taxon>Endopterygota</taxon>
        <taxon>Coleoptera</taxon>
        <taxon>Polyphaga</taxon>
        <taxon>Cucujiformia</taxon>
        <taxon>Curculionidae</taxon>
        <taxon>Scolytinae</taxon>
        <taxon>Dendroctonus</taxon>
    </lineage>
</organism>
<dbReference type="AlphaFoldDB" id="U4U4D6"/>
<dbReference type="EMBL" id="KB632003">
    <property type="protein sequence ID" value="ERL87907.1"/>
    <property type="molecule type" value="Genomic_DNA"/>
</dbReference>
<proteinExistence type="inferred from homology"/>
<dbReference type="GO" id="GO:0004312">
    <property type="term" value="F:fatty acid synthase activity"/>
    <property type="evidence" value="ECO:0007669"/>
    <property type="project" value="TreeGrafter"/>
</dbReference>
<dbReference type="STRING" id="77166.U4U4D6"/>
<accession>U4U4D6</accession>
<sequence>MKRVKCAKRFGVDEFFFGGLPLLLACLLDWHANVPRLGVLSPDGSCKVFDKNCNGYARSEAITALLLQKAKDSKRIYATVLHAKTNCDGYKVSQKPPQFPHSHLLCPHQDSGITYPSGEMQTKLLREFYQECDKVKPSDLSFLEAHGTGTKVGDPEELQAIEEIFLPGRTVPLMIGSVKSNIGHTEPASGLCSITKVGISMNCLNLPRPLFA</sequence>
<dbReference type="CDD" id="cd00833">
    <property type="entry name" value="PKS"/>
    <property type="match status" value="1"/>
</dbReference>
<evidence type="ECO:0000259" key="2">
    <source>
        <dbReference type="PROSITE" id="PS52004"/>
    </source>
</evidence>
<dbReference type="PANTHER" id="PTHR43775:SF23">
    <property type="entry name" value="FATTY ACID SYNTHASE 3"/>
    <property type="match status" value="1"/>
</dbReference>
<name>U4U4D6_DENPD</name>
<dbReference type="Pfam" id="PF00109">
    <property type="entry name" value="ketoacyl-synt"/>
    <property type="match status" value="1"/>
</dbReference>
<dbReference type="PROSITE" id="PS52004">
    <property type="entry name" value="KS3_2"/>
    <property type="match status" value="1"/>
</dbReference>
<dbReference type="InterPro" id="IPR020841">
    <property type="entry name" value="PKS_Beta-ketoAc_synthase_dom"/>
</dbReference>
<comment type="similarity">
    <text evidence="1">Belongs to the thiolase-like superfamily. Beta-ketoacyl-ACP synthases family.</text>
</comment>
<dbReference type="SUPFAM" id="SSF53901">
    <property type="entry name" value="Thiolase-like"/>
    <property type="match status" value="1"/>
</dbReference>
<reference evidence="3 4" key="1">
    <citation type="journal article" date="2013" name="Genome Biol.">
        <title>Draft genome of the mountain pine beetle, Dendroctonus ponderosae Hopkins, a major forest pest.</title>
        <authorList>
            <person name="Keeling C.I."/>
            <person name="Yuen M.M."/>
            <person name="Liao N.Y."/>
            <person name="Docking T.R."/>
            <person name="Chan S.K."/>
            <person name="Taylor G.A."/>
            <person name="Palmquist D.L."/>
            <person name="Jackman S.D."/>
            <person name="Nguyen A."/>
            <person name="Li M."/>
            <person name="Henderson H."/>
            <person name="Janes J.K."/>
            <person name="Zhao Y."/>
            <person name="Pandoh P."/>
            <person name="Moore R."/>
            <person name="Sperling F.A."/>
            <person name="Huber D.P."/>
            <person name="Birol I."/>
            <person name="Jones S.J."/>
            <person name="Bohlmann J."/>
        </authorList>
    </citation>
    <scope>NUCLEOTIDE SEQUENCE</scope>
</reference>
<dbReference type="Pfam" id="PF02801">
    <property type="entry name" value="Ketoacyl-synt_C"/>
    <property type="match status" value="1"/>
</dbReference>
<dbReference type="PANTHER" id="PTHR43775">
    <property type="entry name" value="FATTY ACID SYNTHASE"/>
    <property type="match status" value="1"/>
</dbReference>
<dbReference type="InterPro" id="IPR014030">
    <property type="entry name" value="Ketoacyl_synth_N"/>
</dbReference>
<dbReference type="OrthoDB" id="329835at2759"/>
<dbReference type="Gene3D" id="3.40.47.10">
    <property type="match status" value="1"/>
</dbReference>
<keyword evidence="1" id="KW-0808">Transferase</keyword>
<evidence type="ECO:0000313" key="3">
    <source>
        <dbReference type="EMBL" id="ERL87907.1"/>
    </source>
</evidence>